<gene>
    <name evidence="1" type="ORF">C6V83_18160</name>
</gene>
<sequence length="185" mass="20054">MPKPAGNAQVIADRQRATRAVELRAQGHTYQEIADALDYADRTVAYRAVLRTINRNEAQVVDDFRDLMAERYEALYERALKELDAAASKGREMGKSQLINSARQALDSLARIRGIDKTPTVNVTTTTTVSASQEAIATEIAGLADALRTKLRADADAAGLAPPELPVLDGIVAAVTYDDETPDDQ</sequence>
<dbReference type="KEGG" id="git:C6V83_18160"/>
<reference evidence="1 2" key="1">
    <citation type="submission" date="2018-03" db="EMBL/GenBank/DDBJ databases">
        <title>Characteristics and genome of n-alkane degrading marine bacteria Gordonia iterans isolated from crude oil contaminated in Tae-an, South Korea.</title>
        <authorList>
            <person name="Lee S.-S."/>
            <person name="Kim H."/>
        </authorList>
    </citation>
    <scope>NUCLEOTIDE SEQUENCE [LARGE SCALE GENOMIC DNA]</scope>
    <source>
        <strain evidence="1 2">Co17</strain>
    </source>
</reference>
<dbReference type="AlphaFoldDB" id="A0A2S0KJR2"/>
<organism evidence="1 2">
    <name type="scientific">Gordonia iterans</name>
    <dbReference type="NCBI Taxonomy" id="1004901"/>
    <lineage>
        <taxon>Bacteria</taxon>
        <taxon>Bacillati</taxon>
        <taxon>Actinomycetota</taxon>
        <taxon>Actinomycetes</taxon>
        <taxon>Mycobacteriales</taxon>
        <taxon>Gordoniaceae</taxon>
        <taxon>Gordonia</taxon>
    </lineage>
</organism>
<dbReference type="OrthoDB" id="4553390at2"/>
<dbReference type="EMBL" id="CP027433">
    <property type="protein sequence ID" value="AVM01903.1"/>
    <property type="molecule type" value="Genomic_DNA"/>
</dbReference>
<accession>A0A2S0KJR2</accession>
<evidence type="ECO:0000313" key="2">
    <source>
        <dbReference type="Proteomes" id="UP000239814"/>
    </source>
</evidence>
<dbReference type="Proteomes" id="UP000239814">
    <property type="component" value="Chromosome"/>
</dbReference>
<protein>
    <submittedName>
        <fullName evidence="1">Uncharacterized protein</fullName>
    </submittedName>
</protein>
<evidence type="ECO:0000313" key="1">
    <source>
        <dbReference type="EMBL" id="AVM01903.1"/>
    </source>
</evidence>
<name>A0A2S0KJR2_9ACTN</name>
<keyword evidence="2" id="KW-1185">Reference proteome</keyword>
<dbReference type="RefSeq" id="WP_105943606.1">
    <property type="nucleotide sequence ID" value="NZ_CP027433.1"/>
</dbReference>
<proteinExistence type="predicted"/>